<dbReference type="Proteomes" id="UP001169574">
    <property type="component" value="Unassembled WGS sequence"/>
</dbReference>
<accession>A0AAN4JDU4</accession>
<evidence type="ECO:0000313" key="2">
    <source>
        <dbReference type="Proteomes" id="UP001169574"/>
    </source>
</evidence>
<organism evidence="1 2">
    <name type="scientific">Citrobacter freundii</name>
    <dbReference type="NCBI Taxonomy" id="546"/>
    <lineage>
        <taxon>Bacteria</taxon>
        <taxon>Pseudomonadati</taxon>
        <taxon>Pseudomonadota</taxon>
        <taxon>Gammaproteobacteria</taxon>
        <taxon>Enterobacterales</taxon>
        <taxon>Enterobacteriaceae</taxon>
        <taxon>Citrobacter</taxon>
        <taxon>Citrobacter freundii complex</taxon>
    </lineage>
</organism>
<reference evidence="1" key="1">
    <citation type="submission" date="2024-02" db="EMBL/GenBank/DDBJ databases">
        <authorList>
            <consortium name="Clinical and Environmental Microbiology Branch: Whole genome sequencing antimicrobial resistance pathogens in the healthcare setting"/>
        </authorList>
    </citation>
    <scope>NUCLEOTIDE SEQUENCE</scope>
    <source>
        <strain evidence="1">Whole organism</strain>
    </source>
</reference>
<protein>
    <submittedName>
        <fullName evidence="1">Uncharacterized protein</fullName>
    </submittedName>
</protein>
<proteinExistence type="predicted"/>
<dbReference type="EMBL" id="ABLGCN030000008">
    <property type="protein sequence ID" value="EMM7458708.1"/>
    <property type="molecule type" value="Genomic_DNA"/>
</dbReference>
<comment type="caution">
    <text evidence="1">The sequence shown here is derived from an EMBL/GenBank/DDBJ whole genome shotgun (WGS) entry which is preliminary data.</text>
</comment>
<gene>
    <name evidence="1" type="ORF">P7U51_003244</name>
</gene>
<sequence length="144" mass="17245">MKPKTTQDYHELFCKCPLFEYAYVEMNNRTMMMRRDVVPPLKKATGASFYLYDGSQAYLGKNDHVTFFNESDGTQLYAFEDRYQIRDMNTLMLTHDWGIDKLLENEDLYMELMYHEHYAVLDKLYDTLKEILSYEHMETNKTAL</sequence>
<dbReference type="AlphaFoldDB" id="A0AAN4JDU4"/>
<evidence type="ECO:0000313" key="1">
    <source>
        <dbReference type="EMBL" id="EMM7458708.1"/>
    </source>
</evidence>
<name>A0AAN4JDU4_CITFR</name>
<dbReference type="RefSeq" id="WP_128295868.1">
    <property type="nucleotide sequence ID" value="NZ_QKOR01000074.1"/>
</dbReference>